<dbReference type="EMBL" id="DS028095">
    <property type="protein sequence ID" value="KMP04681.1"/>
    <property type="molecule type" value="Genomic_DNA"/>
</dbReference>
<evidence type="ECO:0000313" key="2">
    <source>
        <dbReference type="Proteomes" id="UP000054565"/>
    </source>
</evidence>
<sequence>MVERPSGLNGMGPVRLQRRAESEWTRHFVENRYQKLAARAKRKQPARKVKAVKVIRQPGPMTKTQSLHWKKYTDGNGWRSKRSGIIKDWPMEKNRSFYPRAQRLHEIRRLGWRIS</sequence>
<accession>A0A0J6Y7M8</accession>
<name>A0A0J6Y7M8_COCIT</name>
<protein>
    <submittedName>
        <fullName evidence="1">Uncharacterized protein</fullName>
    </submittedName>
</protein>
<dbReference type="Proteomes" id="UP000054565">
    <property type="component" value="Unassembled WGS sequence"/>
</dbReference>
<evidence type="ECO:0000313" key="1">
    <source>
        <dbReference type="EMBL" id="KMP04681.1"/>
    </source>
</evidence>
<organism evidence="1 2">
    <name type="scientific">Coccidioides immitis RMSCC 2394</name>
    <dbReference type="NCBI Taxonomy" id="404692"/>
    <lineage>
        <taxon>Eukaryota</taxon>
        <taxon>Fungi</taxon>
        <taxon>Dikarya</taxon>
        <taxon>Ascomycota</taxon>
        <taxon>Pezizomycotina</taxon>
        <taxon>Eurotiomycetes</taxon>
        <taxon>Eurotiomycetidae</taxon>
        <taxon>Onygenales</taxon>
        <taxon>Onygenaceae</taxon>
        <taxon>Coccidioides</taxon>
    </lineage>
</organism>
<reference evidence="2" key="1">
    <citation type="journal article" date="2010" name="Genome Res.">
        <title>Population genomic sequencing of Coccidioides fungi reveals recent hybridization and transposon control.</title>
        <authorList>
            <person name="Neafsey D.E."/>
            <person name="Barker B.M."/>
            <person name="Sharpton T.J."/>
            <person name="Stajich J.E."/>
            <person name="Park D.J."/>
            <person name="Whiston E."/>
            <person name="Hung C.-Y."/>
            <person name="McMahan C."/>
            <person name="White J."/>
            <person name="Sykes S."/>
            <person name="Heiman D."/>
            <person name="Young S."/>
            <person name="Zeng Q."/>
            <person name="Abouelleil A."/>
            <person name="Aftuck L."/>
            <person name="Bessette D."/>
            <person name="Brown A."/>
            <person name="FitzGerald M."/>
            <person name="Lui A."/>
            <person name="Macdonald J.P."/>
            <person name="Priest M."/>
            <person name="Orbach M.J."/>
            <person name="Galgiani J.N."/>
            <person name="Kirkland T.N."/>
            <person name="Cole G.T."/>
            <person name="Birren B.W."/>
            <person name="Henn M.R."/>
            <person name="Taylor J.W."/>
            <person name="Rounsley S.D."/>
        </authorList>
    </citation>
    <scope>NUCLEOTIDE SEQUENCE [LARGE SCALE GENOMIC DNA]</scope>
    <source>
        <strain evidence="2">RMSCC 2394</strain>
    </source>
</reference>
<dbReference type="AlphaFoldDB" id="A0A0J6Y7M8"/>
<gene>
    <name evidence="1" type="ORF">CIRG_04362</name>
</gene>
<proteinExistence type="predicted"/>